<comment type="similarity">
    <text evidence="1">Belongs to the short-chain dehydrogenases/reductases (SDR) family.</text>
</comment>
<reference evidence="3" key="1">
    <citation type="submission" date="2018-06" db="EMBL/GenBank/DDBJ databases">
        <authorList>
            <person name="Zhirakovskaya E."/>
        </authorList>
    </citation>
    <scope>NUCLEOTIDE SEQUENCE</scope>
</reference>
<dbReference type="PANTHER" id="PTHR44196">
    <property type="entry name" value="DEHYDROGENASE/REDUCTASE SDR FAMILY MEMBER 7B"/>
    <property type="match status" value="1"/>
</dbReference>
<dbReference type="GO" id="GO:0016020">
    <property type="term" value="C:membrane"/>
    <property type="evidence" value="ECO:0007669"/>
    <property type="project" value="TreeGrafter"/>
</dbReference>
<dbReference type="AlphaFoldDB" id="A0A3B0SYU7"/>
<accession>A0A3B0SYU7</accession>
<evidence type="ECO:0000313" key="3">
    <source>
        <dbReference type="EMBL" id="VAW06267.1"/>
    </source>
</evidence>
<dbReference type="Gene3D" id="3.40.50.720">
    <property type="entry name" value="NAD(P)-binding Rossmann-like Domain"/>
    <property type="match status" value="1"/>
</dbReference>
<evidence type="ECO:0000256" key="1">
    <source>
        <dbReference type="ARBA" id="ARBA00006484"/>
    </source>
</evidence>
<dbReference type="Pfam" id="PF00106">
    <property type="entry name" value="adh_short"/>
    <property type="match status" value="1"/>
</dbReference>
<proteinExistence type="inferred from homology"/>
<gene>
    <name evidence="3" type="ORF">MNBD_ALPHA01-1679</name>
</gene>
<name>A0A3B0SYU7_9ZZZZ</name>
<dbReference type="InterPro" id="IPR036291">
    <property type="entry name" value="NAD(P)-bd_dom_sf"/>
</dbReference>
<evidence type="ECO:0000256" key="2">
    <source>
        <dbReference type="ARBA" id="ARBA00023002"/>
    </source>
</evidence>
<organism evidence="3">
    <name type="scientific">hydrothermal vent metagenome</name>
    <dbReference type="NCBI Taxonomy" id="652676"/>
    <lineage>
        <taxon>unclassified sequences</taxon>
        <taxon>metagenomes</taxon>
        <taxon>ecological metagenomes</taxon>
    </lineage>
</organism>
<dbReference type="GO" id="GO:0016491">
    <property type="term" value="F:oxidoreductase activity"/>
    <property type="evidence" value="ECO:0007669"/>
    <property type="project" value="UniProtKB-KW"/>
</dbReference>
<dbReference type="InterPro" id="IPR002347">
    <property type="entry name" value="SDR_fam"/>
</dbReference>
<keyword evidence="2" id="KW-0560">Oxidoreductase</keyword>
<dbReference type="EMBL" id="UOEJ01000234">
    <property type="protein sequence ID" value="VAW06267.1"/>
    <property type="molecule type" value="Genomic_DNA"/>
</dbReference>
<protein>
    <submittedName>
        <fullName evidence="3">Oxidoreductase, short-chain dehydrogenase/reductase family</fullName>
    </submittedName>
</protein>
<dbReference type="CDD" id="cd05332">
    <property type="entry name" value="11beta-HSD1_like_SDR_c"/>
    <property type="match status" value="1"/>
</dbReference>
<dbReference type="NCBIfam" id="NF004825">
    <property type="entry name" value="PRK06181.1"/>
    <property type="match status" value="1"/>
</dbReference>
<dbReference type="PRINTS" id="PR00080">
    <property type="entry name" value="SDRFAMILY"/>
</dbReference>
<sequence length="260" mass="28240">MFQDKVVWITGASAGIGEAVAYEMAHAGAKLVLSARREDELLRVAGNIGTDDILILPFDITDETVMAEMVERVMGHYGRIDLLLNNAGISQRACCVDTDMATYRKVFEVDVFGQIALTKQVLPIMIAQKSGHIAVTSSVAGKIGVATRTAYCAVKHAMMGFFDALRCEVRDHNIAISCITPGFIRTDISRNALTGDGGRYGIMDDDIKSGMEVTKAAKIIVGGLGKGKKEIVVSQLPERAALLIKRFFPNLLFWIMAKKA</sequence>
<dbReference type="PRINTS" id="PR00081">
    <property type="entry name" value="GDHRDH"/>
</dbReference>
<dbReference type="SUPFAM" id="SSF51735">
    <property type="entry name" value="NAD(P)-binding Rossmann-fold domains"/>
    <property type="match status" value="1"/>
</dbReference>
<dbReference type="PANTHER" id="PTHR44196:SF1">
    <property type="entry name" value="DEHYDROGENASE_REDUCTASE SDR FAMILY MEMBER 7B"/>
    <property type="match status" value="1"/>
</dbReference>